<proteinExistence type="predicted"/>
<dbReference type="RefSeq" id="XP_013754457.1">
    <property type="nucleotide sequence ID" value="XM_013899003.1"/>
</dbReference>
<sequence>MYERNKREVAEAFRKAAAEDPSMAELVREHKAFSARIKGVRKLTKEQTDRMAQLYASMVVAAEHELHEVKQAFAIVHLFEADQEMDGKLSPYARAIRKAFTFVTASNKAKSVDILDIFVVASKQVLKWLGELDHAEFSEFSDLSSWQLQLQLQLQL</sequence>
<organism evidence="1 2">
    <name type="scientific">Thecamonas trahens ATCC 50062</name>
    <dbReference type="NCBI Taxonomy" id="461836"/>
    <lineage>
        <taxon>Eukaryota</taxon>
        <taxon>Apusozoa</taxon>
        <taxon>Apusomonadida</taxon>
        <taxon>Apusomonadidae</taxon>
        <taxon>Thecamonas</taxon>
    </lineage>
</organism>
<dbReference type="EMBL" id="GL349481">
    <property type="protein sequence ID" value="KNC53418.1"/>
    <property type="molecule type" value="Genomic_DNA"/>
</dbReference>
<accession>A0A0L0DPR2</accession>
<name>A0A0L0DPR2_THETB</name>
<protein>
    <submittedName>
        <fullName evidence="1">Uncharacterized protein</fullName>
    </submittedName>
</protein>
<evidence type="ECO:0000313" key="1">
    <source>
        <dbReference type="EMBL" id="KNC53418.1"/>
    </source>
</evidence>
<reference evidence="1 2" key="1">
    <citation type="submission" date="2010-05" db="EMBL/GenBank/DDBJ databases">
        <title>The Genome Sequence of Thecamonas trahens ATCC 50062.</title>
        <authorList>
            <consortium name="The Broad Institute Genome Sequencing Platform"/>
            <person name="Russ C."/>
            <person name="Cuomo C."/>
            <person name="Shea T."/>
            <person name="Young S.K."/>
            <person name="Zeng Q."/>
            <person name="Koehrsen M."/>
            <person name="Haas B."/>
            <person name="Borodovsky M."/>
            <person name="Guigo R."/>
            <person name="Alvarado L."/>
            <person name="Berlin A."/>
            <person name="Bochicchio J."/>
            <person name="Borenstein D."/>
            <person name="Chapman S."/>
            <person name="Chen Z."/>
            <person name="Freedman E."/>
            <person name="Gellesch M."/>
            <person name="Goldberg J."/>
            <person name="Griggs A."/>
            <person name="Gujja S."/>
            <person name="Heilman E."/>
            <person name="Heiman D."/>
            <person name="Hepburn T."/>
            <person name="Howarth C."/>
            <person name="Jen D."/>
            <person name="Larson L."/>
            <person name="Mehta T."/>
            <person name="Park D."/>
            <person name="Pearson M."/>
            <person name="Roberts A."/>
            <person name="Saif S."/>
            <person name="Shenoy N."/>
            <person name="Sisk P."/>
            <person name="Stolte C."/>
            <person name="Sykes S."/>
            <person name="Thomson T."/>
            <person name="Walk T."/>
            <person name="White J."/>
            <person name="Yandava C."/>
            <person name="Burger G."/>
            <person name="Gray M.W."/>
            <person name="Holland P.W.H."/>
            <person name="King N."/>
            <person name="Lang F.B.F."/>
            <person name="Roger A.J."/>
            <person name="Ruiz-Trillo I."/>
            <person name="Lander E."/>
            <person name="Nusbaum C."/>
        </authorList>
    </citation>
    <scope>NUCLEOTIDE SEQUENCE [LARGE SCALE GENOMIC DNA]</scope>
    <source>
        <strain evidence="1 2">ATCC 50062</strain>
    </source>
</reference>
<dbReference type="Proteomes" id="UP000054408">
    <property type="component" value="Unassembled WGS sequence"/>
</dbReference>
<keyword evidence="2" id="KW-1185">Reference proteome</keyword>
<gene>
    <name evidence="1" type="ORF">AMSG_08924</name>
</gene>
<dbReference type="AlphaFoldDB" id="A0A0L0DPR2"/>
<dbReference type="GeneID" id="25567504"/>
<evidence type="ECO:0000313" key="2">
    <source>
        <dbReference type="Proteomes" id="UP000054408"/>
    </source>
</evidence>